<dbReference type="InterPro" id="IPR013762">
    <property type="entry name" value="Integrase-like_cat_sf"/>
</dbReference>
<dbReference type="GO" id="GO:0003677">
    <property type="term" value="F:DNA binding"/>
    <property type="evidence" value="ECO:0007669"/>
    <property type="project" value="UniProtKB-KW"/>
</dbReference>
<reference evidence="4 5" key="1">
    <citation type="submission" date="2018-08" db="EMBL/GenBank/DDBJ databases">
        <title>A genome reference for cultivated species of the human gut microbiota.</title>
        <authorList>
            <person name="Zou Y."/>
            <person name="Xue W."/>
            <person name="Luo G."/>
        </authorList>
    </citation>
    <scope>NUCLEOTIDE SEQUENCE [LARGE SCALE GENOMIC DNA]</scope>
    <source>
        <strain evidence="4 5">AM28-23</strain>
    </source>
</reference>
<comment type="caution">
    <text evidence="4">The sequence shown here is derived from an EMBL/GenBank/DDBJ whole genome shotgun (WGS) entry which is preliminary data.</text>
</comment>
<dbReference type="InterPro" id="IPR011010">
    <property type="entry name" value="DNA_brk_join_enz"/>
</dbReference>
<gene>
    <name evidence="4" type="ORF">DW740_17635</name>
</gene>
<evidence type="ECO:0000313" key="5">
    <source>
        <dbReference type="Proteomes" id="UP000283745"/>
    </source>
</evidence>
<dbReference type="Proteomes" id="UP000283745">
    <property type="component" value="Unassembled WGS sequence"/>
</dbReference>
<keyword evidence="2" id="KW-0233">DNA recombination</keyword>
<protein>
    <recommendedName>
        <fullName evidence="3">Tyr recombinase domain-containing protein</fullName>
    </recommendedName>
</protein>
<dbReference type="PROSITE" id="PS51898">
    <property type="entry name" value="TYR_RECOMBINASE"/>
    <property type="match status" value="1"/>
</dbReference>
<evidence type="ECO:0000256" key="2">
    <source>
        <dbReference type="ARBA" id="ARBA00023172"/>
    </source>
</evidence>
<feature type="domain" description="Tyr recombinase" evidence="3">
    <location>
        <begin position="437"/>
        <end position="626"/>
    </location>
</feature>
<organism evidence="4 5">
    <name type="scientific">Blautia obeum</name>
    <dbReference type="NCBI Taxonomy" id="40520"/>
    <lineage>
        <taxon>Bacteria</taxon>
        <taxon>Bacillati</taxon>
        <taxon>Bacillota</taxon>
        <taxon>Clostridia</taxon>
        <taxon>Lachnospirales</taxon>
        <taxon>Lachnospiraceae</taxon>
        <taxon>Blautia</taxon>
    </lineage>
</organism>
<dbReference type="PANTHER" id="PTHR30349:SF90">
    <property type="entry name" value="TYROSINE RECOMBINASE XERD"/>
    <property type="match status" value="1"/>
</dbReference>
<dbReference type="Gene3D" id="1.10.443.10">
    <property type="entry name" value="Intergrase catalytic core"/>
    <property type="match status" value="1"/>
</dbReference>
<proteinExistence type="predicted"/>
<dbReference type="Pfam" id="PF00589">
    <property type="entry name" value="Phage_integrase"/>
    <property type="match status" value="1"/>
</dbReference>
<dbReference type="Gene3D" id="1.10.150.130">
    <property type="match status" value="1"/>
</dbReference>
<dbReference type="PANTHER" id="PTHR30349">
    <property type="entry name" value="PHAGE INTEGRASE-RELATED"/>
    <property type="match status" value="1"/>
</dbReference>
<dbReference type="GO" id="GO:0015074">
    <property type="term" value="P:DNA integration"/>
    <property type="evidence" value="ECO:0007669"/>
    <property type="project" value="InterPro"/>
</dbReference>
<dbReference type="SUPFAM" id="SSF56349">
    <property type="entry name" value="DNA breaking-rejoining enzymes"/>
    <property type="match status" value="1"/>
</dbReference>
<dbReference type="RefSeq" id="WP_118050770.1">
    <property type="nucleotide sequence ID" value="NZ_CABJFK010000034.1"/>
</dbReference>
<accession>A0A414IZB4</accession>
<dbReference type="InterPro" id="IPR010998">
    <property type="entry name" value="Integrase_recombinase_N"/>
</dbReference>
<evidence type="ECO:0000259" key="3">
    <source>
        <dbReference type="PROSITE" id="PS51898"/>
    </source>
</evidence>
<dbReference type="EMBL" id="QSKF01000034">
    <property type="protein sequence ID" value="RHE35674.1"/>
    <property type="molecule type" value="Genomic_DNA"/>
</dbReference>
<sequence length="633" mass="72469">MQINYLDAISSVLNMMKQPDSACKNIDMHRTCYATLFKYLMDKGIPFSMDAALDWLEIKKREISYETCSQYRNALFRLEHYLLFGDIKSSFCRSEDSFFCRSGISESFFRLTYELEEYYATTQNPCYYHTYSVAIKEFFRLATSLGVTEPEAITIDTLIEYWNTYCKSCKSLARRQNAVCAMTALMKYLHRRGDVPECYQRVLFGENVEILLEMRLSKTGTAFHPSIPLALKADEYLDALDDWKYMKSSKAVYRNDFTWYFMFLELNHLEHSAETVTSWIDILPDCPNQIKASSSGSAHRSHTIRMFEKYLQGIMESNIIAEPMRASDHLPSWSKSILDGFIESRRRDGMTDKTLTICRAAGCSFFKYLEDNGIDNPVSITPDVVKAFHNHDVHSTPESKNAYGTKLRQLLRYMADQDLISPTLAFAVSASCAPHRSIVDVLSDAMVEKIYEYRDKASTPMELRDTAMVMLGLRMGIRGADILKLQVNDFDWKNKTVSFIQQKTSKAITLPVPTDVGNSVYKYIMNGRPESAVTGNGYIFIRHQAPYIPLKVTTACRGALKRILAEYGFELSAGQGFHMTRKTFATRMLRADNRLDDISNALGHARQETAEVYLERDEDKMRLCPLKFGGVLS</sequence>
<name>A0A414IZB4_9FIRM</name>
<evidence type="ECO:0000313" key="4">
    <source>
        <dbReference type="EMBL" id="RHE35674.1"/>
    </source>
</evidence>
<dbReference type="InterPro" id="IPR050090">
    <property type="entry name" value="Tyrosine_recombinase_XerCD"/>
</dbReference>
<dbReference type="InterPro" id="IPR002104">
    <property type="entry name" value="Integrase_catalytic"/>
</dbReference>
<keyword evidence="1" id="KW-0238">DNA-binding</keyword>
<evidence type="ECO:0000256" key="1">
    <source>
        <dbReference type="ARBA" id="ARBA00023125"/>
    </source>
</evidence>
<dbReference type="AlphaFoldDB" id="A0A414IZB4"/>
<dbReference type="GO" id="GO:0006310">
    <property type="term" value="P:DNA recombination"/>
    <property type="evidence" value="ECO:0007669"/>
    <property type="project" value="UniProtKB-KW"/>
</dbReference>